<dbReference type="Pfam" id="PF11951">
    <property type="entry name" value="Fungal_trans_2"/>
    <property type="match status" value="1"/>
</dbReference>
<evidence type="ECO:0000313" key="3">
    <source>
        <dbReference type="Proteomes" id="UP001305779"/>
    </source>
</evidence>
<proteinExistence type="predicted"/>
<dbReference type="EMBL" id="JAXOVC010000003">
    <property type="protein sequence ID" value="KAK4503979.1"/>
    <property type="molecule type" value="Genomic_DNA"/>
</dbReference>
<feature type="region of interest" description="Disordered" evidence="1">
    <location>
        <begin position="27"/>
        <end position="72"/>
    </location>
</feature>
<reference evidence="2 3" key="1">
    <citation type="journal article" date="2023" name="G3 (Bethesda)">
        <title>A chromosome-level genome assembly of Zasmidium syzygii isolated from banana leaves.</title>
        <authorList>
            <person name="van Westerhoven A.C."/>
            <person name="Mehrabi R."/>
            <person name="Talebi R."/>
            <person name="Steentjes M.B.F."/>
            <person name="Corcolon B."/>
            <person name="Chong P.A."/>
            <person name="Kema G.H.J."/>
            <person name="Seidl M.F."/>
        </authorList>
    </citation>
    <scope>NUCLEOTIDE SEQUENCE [LARGE SCALE GENOMIC DNA]</scope>
    <source>
        <strain evidence="2 3">P124</strain>
    </source>
</reference>
<name>A0ABR0EQV8_ZASCE</name>
<dbReference type="PANTHER" id="PTHR38111">
    <property type="entry name" value="ZN(2)-C6 FUNGAL-TYPE DOMAIN-CONTAINING PROTEIN-RELATED"/>
    <property type="match status" value="1"/>
</dbReference>
<feature type="region of interest" description="Disordered" evidence="1">
    <location>
        <begin position="155"/>
        <end position="183"/>
    </location>
</feature>
<dbReference type="InterPro" id="IPR053178">
    <property type="entry name" value="Osmoadaptation_assoc"/>
</dbReference>
<feature type="compositionally biased region" description="Basic and acidic residues" evidence="1">
    <location>
        <begin position="28"/>
        <end position="37"/>
    </location>
</feature>
<dbReference type="Proteomes" id="UP001305779">
    <property type="component" value="Unassembled WGS sequence"/>
</dbReference>
<feature type="region of interest" description="Disordered" evidence="1">
    <location>
        <begin position="99"/>
        <end position="131"/>
    </location>
</feature>
<feature type="compositionally biased region" description="Basic residues" evidence="1">
    <location>
        <begin position="172"/>
        <end position="183"/>
    </location>
</feature>
<dbReference type="InterPro" id="IPR021858">
    <property type="entry name" value="Fun_TF"/>
</dbReference>
<comment type="caution">
    <text evidence="2">The sequence shown here is derived from an EMBL/GenBank/DDBJ whole genome shotgun (WGS) entry which is preliminary data.</text>
</comment>
<evidence type="ECO:0000256" key="1">
    <source>
        <dbReference type="SAM" id="MobiDB-lite"/>
    </source>
</evidence>
<sequence>MAGHDLDTEQQLRLALLDLMPAPNNLHDAFDSNDSRIPHRIPGYQDTGSEPTTRHPGRPSHSGAQRRPDEQSYDVAGPLEQELQDRIALLESEAYRVNLPQTPPQSLPWREQSPGRKEQSGLLSSGPDDSQYTLIRTAERLEKLAKSLRRQAATAADVVHDQDSRAAQPRHPPSRQKPARRRPTRQELLNTQRMSGAQHSTANLVLGGYQGGADPVQRIMSPTVSLDGLYTKFVDIYLPRCPKGSTATAVLSFLLETPTVLPSPVPALEEAVRTLVLVSLGGVTGDHALLQEGVKHYGKALSSLRKSIANPQVTHYEHTFVAIMILLMCSHHTEIRTIDNGWVQHMWGAQHYYVARNSRSFQTKLGTLALSLARHASLSYSLLTRKASCFAKSTVYKPAPNDFRFNWSVLLFNTSLQIPALLERHDALMLPDRADSNRLEELDAACSVVELRLRSWFNEWTAIQTTLGNILFKEQPIEQFTPFSTLCKDRTFKSGYWFQDFSYAFHAVWYCVSMHYILQTRISLEGLRQEIAKNNADPRIDRSEYRSRALKVAKDICMCIPFLCQEQCGLDGLFEVDG</sequence>
<gene>
    <name evidence="2" type="ORF">PRZ48_004894</name>
</gene>
<protein>
    <submittedName>
        <fullName evidence="2">Uncharacterized protein</fullName>
    </submittedName>
</protein>
<organism evidence="2 3">
    <name type="scientific">Zasmidium cellare</name>
    <name type="common">Wine cellar mold</name>
    <name type="synonym">Racodium cellare</name>
    <dbReference type="NCBI Taxonomy" id="395010"/>
    <lineage>
        <taxon>Eukaryota</taxon>
        <taxon>Fungi</taxon>
        <taxon>Dikarya</taxon>
        <taxon>Ascomycota</taxon>
        <taxon>Pezizomycotina</taxon>
        <taxon>Dothideomycetes</taxon>
        <taxon>Dothideomycetidae</taxon>
        <taxon>Mycosphaerellales</taxon>
        <taxon>Mycosphaerellaceae</taxon>
        <taxon>Zasmidium</taxon>
    </lineage>
</organism>
<keyword evidence="3" id="KW-1185">Reference proteome</keyword>
<evidence type="ECO:0000313" key="2">
    <source>
        <dbReference type="EMBL" id="KAK4503979.1"/>
    </source>
</evidence>
<accession>A0ABR0EQV8</accession>
<feature type="compositionally biased region" description="Polar residues" evidence="1">
    <location>
        <begin position="121"/>
        <end position="131"/>
    </location>
</feature>